<reference evidence="2" key="3">
    <citation type="journal article" date="2022" name="bioRxiv">
        <title>A global pangenome for the wheat fungal pathogen Pyrenophora tritici-repentis and prediction of effector protein structural homology.</title>
        <authorList>
            <person name="Moolhuijzen P."/>
            <person name="See P.T."/>
            <person name="Shi G."/>
            <person name="Powell H.R."/>
            <person name="Cockram J."/>
            <person name="Jorgensen L.N."/>
            <person name="Benslimane H."/>
            <person name="Strelkov S.E."/>
            <person name="Turner J."/>
            <person name="Liu Z."/>
            <person name="Moffat C.S."/>
        </authorList>
    </citation>
    <scope>NUCLEOTIDE SEQUENCE</scope>
    <source>
        <strain evidence="2">86-124</strain>
    </source>
</reference>
<organism evidence="2 3">
    <name type="scientific">Pyrenophora tritici-repentis</name>
    <dbReference type="NCBI Taxonomy" id="45151"/>
    <lineage>
        <taxon>Eukaryota</taxon>
        <taxon>Fungi</taxon>
        <taxon>Dikarya</taxon>
        <taxon>Ascomycota</taxon>
        <taxon>Pezizomycotina</taxon>
        <taxon>Dothideomycetes</taxon>
        <taxon>Pleosporomycetidae</taxon>
        <taxon>Pleosporales</taxon>
        <taxon>Pleosporineae</taxon>
        <taxon>Pleosporaceae</taxon>
        <taxon>Pyrenophora</taxon>
    </lineage>
</organism>
<reference evidence="3" key="4">
    <citation type="journal article" date="2022" name="Microb. Genom.">
        <title>A global pangenome for the wheat fungal pathogen Pyrenophora tritici-repentis and prediction of effector protein structural homology.</title>
        <authorList>
            <person name="Moolhuijzen P.M."/>
            <person name="See P.T."/>
            <person name="Shi G."/>
            <person name="Powell H.R."/>
            <person name="Cockram J."/>
            <person name="Jorgensen L.N."/>
            <person name="Benslimane H."/>
            <person name="Strelkov S.E."/>
            <person name="Turner J."/>
            <person name="Liu Z."/>
            <person name="Moffat C.S."/>
        </authorList>
    </citation>
    <scope>NUCLEOTIDE SEQUENCE [LARGE SCALE GENOMIC DNA]</scope>
</reference>
<dbReference type="EMBL" id="NRDI02000007">
    <property type="protein sequence ID" value="KAI1515157.1"/>
    <property type="molecule type" value="Genomic_DNA"/>
</dbReference>
<gene>
    <name evidence="2" type="ORF">Ptr86124_006480</name>
    <name evidence="1" type="ORF">PtrM4_145060</name>
</gene>
<sequence>MDDLSFLDEGCERYQVEATLKVALPGGQVCHISDRINTFMFVESCPLLYIAFEDCPYGRLQASIEATSTTAAISLLRYCYTRTYFHPDPEFEPIALLPDVETYKIAEDFDVDQLRRMAQGSLSSNLEMAMYQHVPPQDLFDTIRFVYHHYTSVNVGRDHWLLSTLLNYCISVFAQYDLEHDPEFRMLLEELPKFRQDLCVENMRRGFGDECASNIIQLSYTTQGPNPNILPTVLASRDLPQDMMSDSIPDIPMETHDSAPASSMQSPEKLLTLSTSDATHDQPVEENMIDSVIDFTTSSLPLRPARSTQLPTIFDTECESSEDDDHGFTLVCRPKVHFMAHPTEDPMSSPEIIATPVFDVLAASGTPYPGDDDEWEMLG</sequence>
<evidence type="ECO:0000313" key="3">
    <source>
        <dbReference type="Proteomes" id="UP000249757"/>
    </source>
</evidence>
<keyword evidence="3" id="KW-1185">Reference proteome</keyword>
<reference evidence="1" key="1">
    <citation type="journal article" date="2018" name="BMC Genomics">
        <title>Comparative genomics of the wheat fungal pathogen Pyrenophora tritici-repentis reveals chromosomal variations and genome plasticity.</title>
        <authorList>
            <person name="Moolhuijzen P."/>
            <person name="See P.T."/>
            <person name="Hane J.K."/>
            <person name="Shi G."/>
            <person name="Liu Z."/>
            <person name="Oliver R.P."/>
            <person name="Moffat C.S."/>
        </authorList>
    </citation>
    <scope>NUCLEOTIDE SEQUENCE [LARGE SCALE GENOMIC DNA]</scope>
    <source>
        <strain evidence="1">M4</strain>
    </source>
</reference>
<dbReference type="EMBL" id="NQIK02000009">
    <property type="protein sequence ID" value="KAF7566186.1"/>
    <property type="molecule type" value="Genomic_DNA"/>
</dbReference>
<comment type="caution">
    <text evidence="2">The sequence shown here is derived from an EMBL/GenBank/DDBJ whole genome shotgun (WGS) entry which is preliminary data.</text>
</comment>
<protein>
    <submittedName>
        <fullName evidence="2">Uncharacterized protein</fullName>
    </submittedName>
</protein>
<dbReference type="OrthoDB" id="3945102at2759"/>
<dbReference type="OMA" id="YHAFEYG"/>
<evidence type="ECO:0000313" key="1">
    <source>
        <dbReference type="EMBL" id="KAF7566186.1"/>
    </source>
</evidence>
<proteinExistence type="predicted"/>
<accession>A0A2W1DUM2</accession>
<name>A0A2W1DUM2_9PLEO</name>
<dbReference type="Proteomes" id="UP000245464">
    <property type="component" value="Chromosome 9"/>
</dbReference>
<dbReference type="Proteomes" id="UP000249757">
    <property type="component" value="Unassembled WGS sequence"/>
</dbReference>
<evidence type="ECO:0000313" key="2">
    <source>
        <dbReference type="EMBL" id="KAI1515157.1"/>
    </source>
</evidence>
<dbReference type="AlphaFoldDB" id="A0A2W1DUM2"/>
<reference evidence="2" key="2">
    <citation type="submission" date="2021-05" db="EMBL/GenBank/DDBJ databases">
        <authorList>
            <person name="Moolhuijzen P.M."/>
            <person name="Moffat C.S."/>
        </authorList>
    </citation>
    <scope>NUCLEOTIDE SEQUENCE</scope>
    <source>
        <strain evidence="2">86-124</strain>
    </source>
</reference>